<gene>
    <name evidence="10" type="ORF">A2946_01525</name>
</gene>
<evidence type="ECO:0000313" key="10">
    <source>
        <dbReference type="EMBL" id="OGZ02598.1"/>
    </source>
</evidence>
<dbReference type="CDD" id="cd02540">
    <property type="entry name" value="GT2_GlmU_N_bac"/>
    <property type="match status" value="1"/>
</dbReference>
<evidence type="ECO:0000256" key="3">
    <source>
        <dbReference type="ARBA" id="ARBA00022679"/>
    </source>
</evidence>
<dbReference type="PANTHER" id="PTHR43584:SF3">
    <property type="entry name" value="BIFUNCTIONAL PROTEIN GLMU"/>
    <property type="match status" value="1"/>
</dbReference>
<dbReference type="EMBL" id="MHLB01000007">
    <property type="protein sequence ID" value="OGZ02598.1"/>
    <property type="molecule type" value="Genomic_DNA"/>
</dbReference>
<organism evidence="10 11">
    <name type="scientific">Candidatus Liptonbacteria bacterium RIFCSPLOWO2_01_FULL_53_13</name>
    <dbReference type="NCBI Taxonomy" id="1798651"/>
    <lineage>
        <taxon>Bacteria</taxon>
        <taxon>Candidatus Liptoniibacteriota</taxon>
    </lineage>
</organism>
<evidence type="ECO:0000256" key="2">
    <source>
        <dbReference type="ARBA" id="ARBA00007947"/>
    </source>
</evidence>
<dbReference type="PANTHER" id="PTHR43584">
    <property type="entry name" value="NUCLEOTIDYL TRANSFERASE"/>
    <property type="match status" value="1"/>
</dbReference>
<evidence type="ECO:0000313" key="11">
    <source>
        <dbReference type="Proteomes" id="UP000178348"/>
    </source>
</evidence>
<proteinExistence type="inferred from homology"/>
<dbReference type="AlphaFoldDB" id="A0A1G2CQ68"/>
<comment type="function">
    <text evidence="8">Catalyzes the last two sequential reactions in the de novo biosynthetic pathway for UDP-N-acetylglucosamine (UDP-GlcNAc). The C-terminal domain catalyzes the transfer of acetyl group from acetyl coenzyme A to glucosamine-1-phosphate (GlcN-1-P) to produce N-acetylglucosamine-1-phosphate (GlcNAc-1-P), which is converted into UDP-GlcNAc by the transfer of uridine 5-monophosphate (from uridine 5-triphosphate), a reaction catalyzed by the N-terminal domain.</text>
</comment>
<comment type="catalytic activity">
    <reaction evidence="6">
        <text>alpha-D-glucosamine 1-phosphate + acetyl-CoA = N-acetyl-alpha-D-glucosamine 1-phosphate + CoA + H(+)</text>
        <dbReference type="Rhea" id="RHEA:13725"/>
        <dbReference type="ChEBI" id="CHEBI:15378"/>
        <dbReference type="ChEBI" id="CHEBI:57287"/>
        <dbReference type="ChEBI" id="CHEBI:57288"/>
        <dbReference type="ChEBI" id="CHEBI:57776"/>
        <dbReference type="ChEBI" id="CHEBI:58516"/>
        <dbReference type="EC" id="2.3.1.157"/>
    </reaction>
</comment>
<dbReference type="GO" id="GO:0019134">
    <property type="term" value="F:glucosamine-1-phosphate N-acetyltransferase activity"/>
    <property type="evidence" value="ECO:0007669"/>
    <property type="project" value="UniProtKB-EC"/>
</dbReference>
<reference evidence="10 11" key="1">
    <citation type="journal article" date="2016" name="Nat. Commun.">
        <title>Thousands of microbial genomes shed light on interconnected biogeochemical processes in an aquifer system.</title>
        <authorList>
            <person name="Anantharaman K."/>
            <person name="Brown C.T."/>
            <person name="Hug L.A."/>
            <person name="Sharon I."/>
            <person name="Castelle C.J."/>
            <person name="Probst A.J."/>
            <person name="Thomas B.C."/>
            <person name="Singh A."/>
            <person name="Wilkins M.J."/>
            <person name="Karaoz U."/>
            <person name="Brodie E.L."/>
            <person name="Williams K.H."/>
            <person name="Hubbard S.S."/>
            <person name="Banfield J.F."/>
        </authorList>
    </citation>
    <scope>NUCLEOTIDE SEQUENCE [LARGE SCALE GENOMIC DNA]</scope>
</reference>
<accession>A0A1G2CQ68</accession>
<protein>
    <recommendedName>
        <fullName evidence="9">MobA-like NTP transferase domain-containing protein</fullName>
    </recommendedName>
</protein>
<keyword evidence="3" id="KW-0808">Transferase</keyword>
<evidence type="ECO:0000256" key="7">
    <source>
        <dbReference type="ARBA" id="ARBA00048493"/>
    </source>
</evidence>
<dbReference type="Proteomes" id="UP000178348">
    <property type="component" value="Unassembled WGS sequence"/>
</dbReference>
<evidence type="ECO:0000259" key="9">
    <source>
        <dbReference type="Pfam" id="PF12804"/>
    </source>
</evidence>
<comment type="similarity">
    <text evidence="2">In the N-terminal section; belongs to the N-acetylglucosamine-1-phosphate uridyltransferase family.</text>
</comment>
<dbReference type="Gene3D" id="3.90.550.10">
    <property type="entry name" value="Spore Coat Polysaccharide Biosynthesis Protein SpsA, Chain A"/>
    <property type="match status" value="1"/>
</dbReference>
<comment type="catalytic activity">
    <reaction evidence="7">
        <text>N-acetyl-alpha-D-glucosamine 1-phosphate + UTP + H(+) = UDP-N-acetyl-alpha-D-glucosamine + diphosphate</text>
        <dbReference type="Rhea" id="RHEA:13509"/>
        <dbReference type="ChEBI" id="CHEBI:15378"/>
        <dbReference type="ChEBI" id="CHEBI:33019"/>
        <dbReference type="ChEBI" id="CHEBI:46398"/>
        <dbReference type="ChEBI" id="CHEBI:57705"/>
        <dbReference type="ChEBI" id="CHEBI:57776"/>
        <dbReference type="EC" id="2.7.7.23"/>
    </reaction>
</comment>
<name>A0A1G2CQ68_9BACT</name>
<dbReference type="InterPro" id="IPR050065">
    <property type="entry name" value="GlmU-like"/>
</dbReference>
<evidence type="ECO:0000256" key="5">
    <source>
        <dbReference type="ARBA" id="ARBA00023315"/>
    </source>
</evidence>
<evidence type="ECO:0000256" key="4">
    <source>
        <dbReference type="ARBA" id="ARBA00022695"/>
    </source>
</evidence>
<dbReference type="InterPro" id="IPR029044">
    <property type="entry name" value="Nucleotide-diphossugar_trans"/>
</dbReference>
<evidence type="ECO:0000256" key="8">
    <source>
        <dbReference type="ARBA" id="ARBA00049628"/>
    </source>
</evidence>
<comment type="caution">
    <text evidence="10">The sequence shown here is derived from an EMBL/GenBank/DDBJ whole genome shotgun (WGS) entry which is preliminary data.</text>
</comment>
<dbReference type="Pfam" id="PF12804">
    <property type="entry name" value="NTP_transf_3"/>
    <property type="match status" value="1"/>
</dbReference>
<evidence type="ECO:0000256" key="6">
    <source>
        <dbReference type="ARBA" id="ARBA00048247"/>
    </source>
</evidence>
<dbReference type="GO" id="GO:0003977">
    <property type="term" value="F:UDP-N-acetylglucosamine diphosphorylase activity"/>
    <property type="evidence" value="ECO:0007669"/>
    <property type="project" value="UniProtKB-EC"/>
</dbReference>
<keyword evidence="4" id="KW-0548">Nucleotidyltransferase</keyword>
<dbReference type="InterPro" id="IPR025877">
    <property type="entry name" value="MobA-like_NTP_Trfase"/>
</dbReference>
<keyword evidence="5" id="KW-0012">Acyltransferase</keyword>
<comment type="similarity">
    <text evidence="1">In the C-terminal section; belongs to the transferase hexapeptide repeat family.</text>
</comment>
<feature type="domain" description="MobA-like NTP transferase" evidence="9">
    <location>
        <begin position="2"/>
        <end position="126"/>
    </location>
</feature>
<sequence length="241" mass="26705">MILAAGKGVRMKSETPKVLQDLNGRPIISYLADSVLRAGIDPSPVVVIAKDGDTVRETLGEQFTYVVQDEQLGTGHAVQCAETSLRENGTAIMVLYGDHPFVSAETIKKLSALYASGDAPLAMMTVKVSDFDDWRAAFYDWGRIVRSADRNIKKIVEKKDATPEELAIREVNPSFFCFRADWLWAHLPKLTARNAQGEYYLVDLVQMAVDEGAPIASMDIDPKESIGVNTQEHLELARKMM</sequence>
<evidence type="ECO:0000256" key="1">
    <source>
        <dbReference type="ARBA" id="ARBA00007707"/>
    </source>
</evidence>
<dbReference type="SUPFAM" id="SSF53448">
    <property type="entry name" value="Nucleotide-diphospho-sugar transferases"/>
    <property type="match status" value="1"/>
</dbReference>